<sequence length="67" mass="7176">MNIQRLAGHLAAGMPHPGQSRWLKHQGVEMGRPSQIFAEAEHDDHTLTIRIAGQAVAIGRGSISLPG</sequence>
<dbReference type="Proteomes" id="UP001595640">
    <property type="component" value="Unassembled WGS sequence"/>
</dbReference>
<dbReference type="Gene3D" id="3.10.310.10">
    <property type="entry name" value="Diaminopimelate Epimerase, Chain A, domain 1"/>
    <property type="match status" value="1"/>
</dbReference>
<reference evidence="3" key="1">
    <citation type="journal article" date="2019" name="Int. J. Syst. Evol. Microbiol.">
        <title>The Global Catalogue of Microorganisms (GCM) 10K type strain sequencing project: providing services to taxonomists for standard genome sequencing and annotation.</title>
        <authorList>
            <consortium name="The Broad Institute Genomics Platform"/>
            <consortium name="The Broad Institute Genome Sequencing Center for Infectious Disease"/>
            <person name="Wu L."/>
            <person name="Ma J."/>
        </authorList>
    </citation>
    <scope>NUCLEOTIDE SEQUENCE [LARGE SCALE GENOMIC DNA]</scope>
    <source>
        <strain evidence="3">KCTC 12847</strain>
    </source>
</reference>
<dbReference type="RefSeq" id="WP_019017601.1">
    <property type="nucleotide sequence ID" value="NZ_BMXD01000001.1"/>
</dbReference>
<name>A0ABV7M352_9GAMM</name>
<dbReference type="EMBL" id="JBHRUH010000031">
    <property type="protein sequence ID" value="MFC3293331.1"/>
    <property type="molecule type" value="Genomic_DNA"/>
</dbReference>
<proteinExistence type="predicted"/>
<accession>A0ABV7M352</accession>
<dbReference type="SUPFAM" id="SSF54506">
    <property type="entry name" value="Diaminopimelate epimerase-like"/>
    <property type="match status" value="1"/>
</dbReference>
<keyword evidence="3" id="KW-1185">Reference proteome</keyword>
<organism evidence="2 3">
    <name type="scientific">Modicisalibacter luteus</name>
    <dbReference type="NCBI Taxonomy" id="453962"/>
    <lineage>
        <taxon>Bacteria</taxon>
        <taxon>Pseudomonadati</taxon>
        <taxon>Pseudomonadota</taxon>
        <taxon>Gammaproteobacteria</taxon>
        <taxon>Oceanospirillales</taxon>
        <taxon>Halomonadaceae</taxon>
        <taxon>Modicisalibacter</taxon>
    </lineage>
</organism>
<comment type="caution">
    <text evidence="2">The sequence shown here is derived from an EMBL/GenBank/DDBJ whole genome shotgun (WGS) entry which is preliminary data.</text>
</comment>
<gene>
    <name evidence="2" type="ORF">ACFOEI_14840</name>
</gene>
<protein>
    <submittedName>
        <fullName evidence="2">PhzF family phenazine biosynthesis protein</fullName>
    </submittedName>
</protein>
<evidence type="ECO:0000313" key="2">
    <source>
        <dbReference type="EMBL" id="MFC3293331.1"/>
    </source>
</evidence>
<evidence type="ECO:0000256" key="1">
    <source>
        <dbReference type="SAM" id="MobiDB-lite"/>
    </source>
</evidence>
<feature type="region of interest" description="Disordered" evidence="1">
    <location>
        <begin position="1"/>
        <end position="20"/>
    </location>
</feature>
<evidence type="ECO:0000313" key="3">
    <source>
        <dbReference type="Proteomes" id="UP001595640"/>
    </source>
</evidence>